<feature type="signal peptide" evidence="1">
    <location>
        <begin position="1"/>
        <end position="20"/>
    </location>
</feature>
<dbReference type="EMBL" id="CP009928">
    <property type="protein sequence ID" value="AKK74047.1"/>
    <property type="molecule type" value="Genomic_DNA"/>
</dbReference>
<sequence>MKKILFLSSMVVLSCFSSCSNDDSALNPINQTEQLNDQTNTASKISDSDLIKMLENKYKISIASDISIDKNFLSLLNSTLLANIGTSGYKFSDGTNDMYAIPFKGIPTKQFVSNFKDFQAIMENNVDGNGDGEIIITSEEVRVIKVFSKGVQVDIKEETGVKEPLLENASIANTAKKPFRKCFDQAYDDICDGFIGCLAWYTSPLPALTSVVYCGVKTL</sequence>
<evidence type="ECO:0000313" key="3">
    <source>
        <dbReference type="Proteomes" id="UP000035213"/>
    </source>
</evidence>
<feature type="chain" id="PRO_5005184880" description="Lipoprotein" evidence="1">
    <location>
        <begin position="21"/>
        <end position="219"/>
    </location>
</feature>
<protein>
    <recommendedName>
        <fullName evidence="4">Lipoprotein</fullName>
    </recommendedName>
</protein>
<dbReference type="OrthoDB" id="9970496at2"/>
<dbReference type="PATRIC" id="fig|1324352.5.peg.3515"/>
<evidence type="ECO:0000313" key="2">
    <source>
        <dbReference type="EMBL" id="AKK74047.1"/>
    </source>
</evidence>
<accession>A0A0G3MAJ4</accession>
<dbReference type="AlphaFoldDB" id="A0A0G3MAJ4"/>
<evidence type="ECO:0008006" key="4">
    <source>
        <dbReference type="Google" id="ProtNLM"/>
    </source>
</evidence>
<keyword evidence="1" id="KW-0732">Signal</keyword>
<dbReference type="PROSITE" id="PS51257">
    <property type="entry name" value="PROKAR_LIPOPROTEIN"/>
    <property type="match status" value="1"/>
</dbReference>
<dbReference type="KEGG" id="cgn:OK18_16825"/>
<evidence type="ECO:0000256" key="1">
    <source>
        <dbReference type="SAM" id="SignalP"/>
    </source>
</evidence>
<dbReference type="Proteomes" id="UP000035213">
    <property type="component" value="Chromosome"/>
</dbReference>
<organism evidence="2 3">
    <name type="scientific">Chryseobacterium gallinarum</name>
    <dbReference type="NCBI Taxonomy" id="1324352"/>
    <lineage>
        <taxon>Bacteria</taxon>
        <taxon>Pseudomonadati</taxon>
        <taxon>Bacteroidota</taxon>
        <taxon>Flavobacteriia</taxon>
        <taxon>Flavobacteriales</taxon>
        <taxon>Weeksellaceae</taxon>
        <taxon>Chryseobacterium group</taxon>
        <taxon>Chryseobacterium</taxon>
    </lineage>
</organism>
<reference evidence="2 3" key="1">
    <citation type="submission" date="2014-11" db="EMBL/GenBank/DDBJ databases">
        <authorList>
            <person name="Park G.-S."/>
            <person name="Hong S.-J."/>
            <person name="Jung B.K."/>
            <person name="Khan A.R."/>
            <person name="Kwak Y."/>
            <person name="Shin J.-H."/>
        </authorList>
    </citation>
    <scope>NUCLEOTIDE SEQUENCE [LARGE SCALE GENOMIC DNA]</scope>
    <source>
        <strain evidence="2 3">DSM 27622</strain>
    </source>
</reference>
<gene>
    <name evidence="2" type="ORF">OK18_16825</name>
</gene>
<proteinExistence type="predicted"/>
<dbReference type="RefSeq" id="WP_053328761.1">
    <property type="nucleotide sequence ID" value="NZ_CP009928.1"/>
</dbReference>
<name>A0A0G3MAJ4_CHRGL</name>